<gene>
    <name evidence="2" type="ORF">APICC_04523</name>
</gene>
<feature type="region of interest" description="Disordered" evidence="1">
    <location>
        <begin position="485"/>
        <end position="510"/>
    </location>
</feature>
<reference evidence="2 3" key="1">
    <citation type="submission" date="2014-07" db="EMBL/GenBank/DDBJ databases">
        <title>Genomic and transcriptomic analysis on Apis cerana provide comprehensive insights into honey bee biology.</title>
        <authorList>
            <person name="Diao Q."/>
            <person name="Sun L."/>
            <person name="Zheng H."/>
            <person name="Zheng H."/>
            <person name="Xu S."/>
            <person name="Wang S."/>
            <person name="Zeng Z."/>
            <person name="Hu F."/>
            <person name="Su S."/>
            <person name="Wu J."/>
        </authorList>
    </citation>
    <scope>NUCLEOTIDE SEQUENCE [LARGE SCALE GENOMIC DNA]</scope>
    <source>
        <tissue evidence="2">Pupae without intestine</tissue>
    </source>
</reference>
<accession>A0A2A3E627</accession>
<evidence type="ECO:0000256" key="1">
    <source>
        <dbReference type="SAM" id="MobiDB-lite"/>
    </source>
</evidence>
<evidence type="ECO:0000313" key="2">
    <source>
        <dbReference type="EMBL" id="PBC26511.1"/>
    </source>
</evidence>
<feature type="compositionally biased region" description="Polar residues" evidence="1">
    <location>
        <begin position="495"/>
        <end position="507"/>
    </location>
</feature>
<proteinExistence type="predicted"/>
<dbReference type="OrthoDB" id="7614396at2759"/>
<dbReference type="EMBL" id="KZ288381">
    <property type="protein sequence ID" value="PBC26511.1"/>
    <property type="molecule type" value="Genomic_DNA"/>
</dbReference>
<sequence length="1769" mass="205149">MHWQFGGNLEPVQMICEIDWKECPKAIANYIWSEIVTDVLDYLRNESIVWRVVAVCSLFIILLRAIYLKVKRSNNAAIDKDILNKVGYKVEDLELKVNILTYKLQYGSWPLPHQVQKSNFKKNLRNLRLTLSSPNDRNNWIKHVLLSPRHKESYLSYSKYYPSEHHLTELFDAKKKSVYPYLRQENLPVEYSSKSSKSSSDKSLKLNSTFKNIMKRKHYDTFKNENYEMQYRNAISLPLFSRRKYSKTGRKARKDAKDTETGKVTTACKKFTKTIDDCKRYLKELHDSNKNLGLICSSSEISYESSIKNVWSDTQQQKCVEAKNPINLNENLNNKENDEKEESKKMKNFEKIDNKQQNNDQCLELSNAIYPVLQLIDKRLLPPKMNISFYTDMFPQQLTSKMLIPRERRKYTKTSEEALYQVKKKLESLHNVLRMYELQKDEKISEKQQEDNNKMNNTCQNVMDTLLSVTTEGNNRNKIKKTKINFNNNSRNNSKEIQQTTSNSSEPYESDETIKSSIVSIQNYSSTLNAYCVNNINDPYCLLTEKFDQKRSPRNYDELEIIPNNQIVYSSSVKYERIPERIYYTLSSDSSDGKEDKKKTAISETLTSFPNVYIKNNQTKSFSFSNQYPIPMETDEDIIMTTASSRTEVSKDSEFEDKSTALLLQEALQFKKALLTRVELEKLCYTNDKKEEINNGSESDHGKYSYINNSLQSKFLDIISEEQSVSSSTEKTSRTYMFFNLKQDKQFNNDILDFTQRNDFNTHKKYLDSKHTLSSPSEYFSFCNITQKENTINSSQLSLPNHTHFQENESIEVIPSTLQIEYLNDTLNESNDKLITFSSCLNTTETNVNEQQICYDCMNKTQNFREHFTHINNINEFITQNINSVELFSEDLDTPSIKKIENSNKNITSNFLNSESLKQYSSVKSIKDIDDTSKLNILNDKEHIEDNEILSCNSNLTLKRNPGACSLFEQTVTHVHTNKILEIDDLLESSDPINDDELSFNESKETSFEMNLIQDSLTSCIHFSNDSNYLEPSVTILVNKSVDEDKLDLDWLNVNNDFSDDEKNIKTYSTNTITLQKYDTTNTDNYKETKTHYIKNDKFEDKKINSTIQNSFENLDKKEVVRDPDFYKSYSNLISPHSSMYFTDEASSSNIKLNTHNSKLYKGYLYSNIYTQNNKENELCCENKHLKHTKNTETFSISTLNEKKKTNFPISTNNDKSFIKISNDRSESKQNLSESNKIYNENDLLSKTYTENKDTLLIKERKISEKENDILNNKNLISYKDIRNYNLISTENVLSNEILSNSKNNNEKLEQYITSSNLSPQQISPKETKENKTMKKINTTVKSRSHENYISNIEKLKKTNLKNLKCLKSDLLNTGRIKTENNKNITYTKLRDLSAEPKRNTENSIKLDKKRSRSQISFRTNELLKEVTLQSHEFPSNKNSINYTKSLETKFKLKGPLKSLTPTPKTSSRSCIPILKSRLEAARKIENESRPKSPTRGPLTMTMSWRDNICNKNQNVTDEVQVEGKTRSNDPPIEGVNYAEKINNSGNHNQDSIKISQNNINENADNNIISQEQMIIYVNIFTKYDDNTTKIVNPNKFLDYMKNRKLNIQQLQENQVNKKHSELHETSTKNEKDTIHKIVTVVSSVIDGNELNETTSTKSSTLKPQKTSLSNILLNSQLKNLCFLSVEQREIDVTAKPSVVDTSTSISDLDNISISKSTLNKFQICGTPKELNNEEYIALLEILHQESNFVHLRELQNICKKLVSEHPKI</sequence>
<protein>
    <submittedName>
        <fullName evidence="2">Uncharacterized protein</fullName>
    </submittedName>
</protein>
<dbReference type="Proteomes" id="UP000242457">
    <property type="component" value="Unassembled WGS sequence"/>
</dbReference>
<organism evidence="2 3">
    <name type="scientific">Apis cerana cerana</name>
    <name type="common">Oriental honeybee</name>
    <dbReference type="NCBI Taxonomy" id="94128"/>
    <lineage>
        <taxon>Eukaryota</taxon>
        <taxon>Metazoa</taxon>
        <taxon>Ecdysozoa</taxon>
        <taxon>Arthropoda</taxon>
        <taxon>Hexapoda</taxon>
        <taxon>Insecta</taxon>
        <taxon>Pterygota</taxon>
        <taxon>Neoptera</taxon>
        <taxon>Endopterygota</taxon>
        <taxon>Hymenoptera</taxon>
        <taxon>Apocrita</taxon>
        <taxon>Aculeata</taxon>
        <taxon>Apoidea</taxon>
        <taxon>Anthophila</taxon>
        <taxon>Apidae</taxon>
        <taxon>Apis</taxon>
    </lineage>
</organism>
<evidence type="ECO:0000313" key="3">
    <source>
        <dbReference type="Proteomes" id="UP000242457"/>
    </source>
</evidence>
<keyword evidence="3" id="KW-1185">Reference proteome</keyword>
<name>A0A2A3E627_APICC</name>